<feature type="transmembrane region" description="Helical" evidence="7">
    <location>
        <begin position="39"/>
        <end position="59"/>
    </location>
</feature>
<comment type="similarity">
    <text evidence="2">Belongs to the Rht family.</text>
</comment>
<evidence type="ECO:0000256" key="3">
    <source>
        <dbReference type="ARBA" id="ARBA00022475"/>
    </source>
</evidence>
<feature type="transmembrane region" description="Helical" evidence="7">
    <location>
        <begin position="142"/>
        <end position="162"/>
    </location>
</feature>
<feature type="transmembrane region" description="Helical" evidence="7">
    <location>
        <begin position="71"/>
        <end position="90"/>
    </location>
</feature>
<keyword evidence="6 7" id="KW-0472">Membrane</keyword>
<dbReference type="Proteomes" id="UP001156903">
    <property type="component" value="Unassembled WGS sequence"/>
</dbReference>
<evidence type="ECO:0000256" key="2">
    <source>
        <dbReference type="ARBA" id="ARBA00007928"/>
    </source>
</evidence>
<comment type="caution">
    <text evidence="8">The sequence shown here is derived from an EMBL/GenBank/DDBJ whole genome shotgun (WGS) entry which is preliminary data.</text>
</comment>
<evidence type="ECO:0000256" key="6">
    <source>
        <dbReference type="ARBA" id="ARBA00023136"/>
    </source>
</evidence>
<evidence type="ECO:0000256" key="5">
    <source>
        <dbReference type="ARBA" id="ARBA00022989"/>
    </source>
</evidence>
<keyword evidence="9" id="KW-1185">Reference proteome</keyword>
<sequence length="202" mass="21719">MEQFASFLLVASLAVLSPGPGVAMTLGNAMHHGLRGAASGILGLAIGAMLIGVIASSGLSAALKTSDAAMAALKFMGAAYLVYLGMHRWWTLARLSSPRSGTSRQSHGRRFMEGVLLQLTNPKAVLFMLAMFPQFITPQKPVFPQFLLLTLTYSLLDILIHAAYAAAAHRARPWLRSEHSARLISRISGTLFVLFGLLLVML</sequence>
<dbReference type="PIRSF" id="PIRSF006324">
    <property type="entry name" value="LeuE"/>
    <property type="match status" value="1"/>
</dbReference>
<evidence type="ECO:0000313" key="8">
    <source>
        <dbReference type="EMBL" id="GLS14743.1"/>
    </source>
</evidence>
<dbReference type="EMBL" id="BSPB01000015">
    <property type="protein sequence ID" value="GLS14743.1"/>
    <property type="molecule type" value="Genomic_DNA"/>
</dbReference>
<accession>A0ABQ6C318</accession>
<name>A0ABQ6C318_9BURK</name>
<protein>
    <submittedName>
        <fullName evidence="8">Transporter</fullName>
    </submittedName>
</protein>
<dbReference type="Pfam" id="PF01810">
    <property type="entry name" value="LysE"/>
    <property type="match status" value="1"/>
</dbReference>
<proteinExistence type="inferred from homology"/>
<organism evidence="8 9">
    <name type="scientific">Hydrogenophaga electricum</name>
    <dbReference type="NCBI Taxonomy" id="1230953"/>
    <lineage>
        <taxon>Bacteria</taxon>
        <taxon>Pseudomonadati</taxon>
        <taxon>Pseudomonadota</taxon>
        <taxon>Betaproteobacteria</taxon>
        <taxon>Burkholderiales</taxon>
        <taxon>Comamonadaceae</taxon>
        <taxon>Hydrogenophaga</taxon>
    </lineage>
</organism>
<dbReference type="InterPro" id="IPR001123">
    <property type="entry name" value="LeuE-type"/>
</dbReference>
<keyword evidence="5 7" id="KW-1133">Transmembrane helix</keyword>
<dbReference type="RefSeq" id="WP_284307807.1">
    <property type="nucleotide sequence ID" value="NZ_BSPB01000015.1"/>
</dbReference>
<dbReference type="PANTHER" id="PTHR30086:SF14">
    <property type="entry name" value="HOMOSERINE_HOMOSERINE LACTONE EFFLUX PROTEIN"/>
    <property type="match status" value="1"/>
</dbReference>
<evidence type="ECO:0000256" key="1">
    <source>
        <dbReference type="ARBA" id="ARBA00004651"/>
    </source>
</evidence>
<dbReference type="PANTHER" id="PTHR30086">
    <property type="entry name" value="ARGININE EXPORTER PROTEIN ARGO"/>
    <property type="match status" value="1"/>
</dbReference>
<keyword evidence="3" id="KW-1003">Cell membrane</keyword>
<evidence type="ECO:0000256" key="4">
    <source>
        <dbReference type="ARBA" id="ARBA00022692"/>
    </source>
</evidence>
<comment type="subcellular location">
    <subcellularLocation>
        <location evidence="1">Cell membrane</location>
        <topology evidence="1">Multi-pass membrane protein</topology>
    </subcellularLocation>
</comment>
<reference evidence="9" key="1">
    <citation type="journal article" date="2019" name="Int. J. Syst. Evol. Microbiol.">
        <title>The Global Catalogue of Microorganisms (GCM) 10K type strain sequencing project: providing services to taxonomists for standard genome sequencing and annotation.</title>
        <authorList>
            <consortium name="The Broad Institute Genomics Platform"/>
            <consortium name="The Broad Institute Genome Sequencing Center for Infectious Disease"/>
            <person name="Wu L."/>
            <person name="Ma J."/>
        </authorList>
    </citation>
    <scope>NUCLEOTIDE SEQUENCE [LARGE SCALE GENOMIC DNA]</scope>
    <source>
        <strain evidence="9">NBRC 109341</strain>
    </source>
</reference>
<evidence type="ECO:0000256" key="7">
    <source>
        <dbReference type="SAM" id="Phobius"/>
    </source>
</evidence>
<gene>
    <name evidence="8" type="ORF">GCM10007935_21750</name>
</gene>
<keyword evidence="4 7" id="KW-0812">Transmembrane</keyword>
<feature type="transmembrane region" description="Helical" evidence="7">
    <location>
        <begin position="183"/>
        <end position="201"/>
    </location>
</feature>
<evidence type="ECO:0000313" key="9">
    <source>
        <dbReference type="Proteomes" id="UP001156903"/>
    </source>
</evidence>